<dbReference type="PANTHER" id="PTHR22803">
    <property type="entry name" value="MANNOSE, PHOSPHOLIPASE, LECTIN RECEPTOR RELATED"/>
    <property type="match status" value="1"/>
</dbReference>
<dbReference type="SUPFAM" id="SSF56436">
    <property type="entry name" value="C-type lectin-like"/>
    <property type="match status" value="2"/>
</dbReference>
<dbReference type="InterPro" id="IPR001304">
    <property type="entry name" value="C-type_lectin-like"/>
</dbReference>
<dbReference type="PROSITE" id="PS51257">
    <property type="entry name" value="PROKAR_LIPOPROTEIN"/>
    <property type="match status" value="1"/>
</dbReference>
<proteinExistence type="predicted"/>
<keyword evidence="4" id="KW-1185">Reference proteome</keyword>
<feature type="domain" description="C-type lectin" evidence="2">
    <location>
        <begin position="171"/>
        <end position="302"/>
    </location>
</feature>
<reference evidence="3" key="1">
    <citation type="submission" date="2023-06" db="EMBL/GenBank/DDBJ databases">
        <authorList>
            <person name="Delattre M."/>
        </authorList>
    </citation>
    <scope>NUCLEOTIDE SEQUENCE</scope>
    <source>
        <strain evidence="3">AF72</strain>
    </source>
</reference>
<evidence type="ECO:0000256" key="1">
    <source>
        <dbReference type="SAM" id="SignalP"/>
    </source>
</evidence>
<accession>A0AA36D6F8</accession>
<organism evidence="3 4">
    <name type="scientific">Mesorhabditis spiculigera</name>
    <dbReference type="NCBI Taxonomy" id="96644"/>
    <lineage>
        <taxon>Eukaryota</taxon>
        <taxon>Metazoa</taxon>
        <taxon>Ecdysozoa</taxon>
        <taxon>Nematoda</taxon>
        <taxon>Chromadorea</taxon>
        <taxon>Rhabditida</taxon>
        <taxon>Rhabditina</taxon>
        <taxon>Rhabditomorpha</taxon>
        <taxon>Rhabditoidea</taxon>
        <taxon>Rhabditidae</taxon>
        <taxon>Mesorhabditinae</taxon>
        <taxon>Mesorhabditis</taxon>
    </lineage>
</organism>
<sequence>MRVPVIVNLLILAVTAGCPRDWTPINDKTCLYFGGAQVSFPQVKVACHTVGGIPVKITDTFINNLVLQQAQNANLTQAYIGVEQLFDLRYWVYADEMQSNLTYVKWGSGEPNNDLYCATIDVQNGGVWKAHNCQDSLPYFCSTDATPDDGSTTPNPVTLPPGTCDQGWKSFGGYCYYMHNFTTINDGQHWDLFNFTDAKALCEGMNATLASIHSQAENDFIYDMVVSRAATEEDKAYGHPCDWAPAWIGMYHQPNPNSTHWVDGSPVDYCDYPNGCIIAEMYNVGFLVHNDPTCFPTRPKSWFWWVFRAHYARYVCKKLATPMADRMFHGIGYE</sequence>
<keyword evidence="1" id="KW-0732">Signal</keyword>
<comment type="caution">
    <text evidence="3">The sequence shown here is derived from an EMBL/GenBank/DDBJ whole genome shotgun (WGS) entry which is preliminary data.</text>
</comment>
<dbReference type="Gene3D" id="3.10.100.10">
    <property type="entry name" value="Mannose-Binding Protein A, subunit A"/>
    <property type="match status" value="2"/>
</dbReference>
<feature type="domain" description="C-type lectin" evidence="2">
    <location>
        <begin position="26"/>
        <end position="142"/>
    </location>
</feature>
<protein>
    <recommendedName>
        <fullName evidence="2">C-type lectin domain-containing protein</fullName>
    </recommendedName>
</protein>
<dbReference type="InterPro" id="IPR016187">
    <property type="entry name" value="CTDL_fold"/>
</dbReference>
<name>A0AA36D6F8_9BILA</name>
<dbReference type="EMBL" id="CATQJA010002664">
    <property type="protein sequence ID" value="CAJ0581968.1"/>
    <property type="molecule type" value="Genomic_DNA"/>
</dbReference>
<dbReference type="InterPro" id="IPR016186">
    <property type="entry name" value="C-type_lectin-like/link_sf"/>
</dbReference>
<feature type="chain" id="PRO_5041209641" description="C-type lectin domain-containing protein" evidence="1">
    <location>
        <begin position="17"/>
        <end position="334"/>
    </location>
</feature>
<dbReference type="PROSITE" id="PS50041">
    <property type="entry name" value="C_TYPE_LECTIN_2"/>
    <property type="match status" value="2"/>
</dbReference>
<evidence type="ECO:0000313" key="3">
    <source>
        <dbReference type="EMBL" id="CAJ0581968.1"/>
    </source>
</evidence>
<evidence type="ECO:0000259" key="2">
    <source>
        <dbReference type="PROSITE" id="PS50041"/>
    </source>
</evidence>
<dbReference type="InterPro" id="IPR050111">
    <property type="entry name" value="C-type_lectin/snaclec_domain"/>
</dbReference>
<dbReference type="Pfam" id="PF00059">
    <property type="entry name" value="Lectin_C"/>
    <property type="match status" value="2"/>
</dbReference>
<evidence type="ECO:0000313" key="4">
    <source>
        <dbReference type="Proteomes" id="UP001177023"/>
    </source>
</evidence>
<feature type="non-terminal residue" evidence="3">
    <location>
        <position position="334"/>
    </location>
</feature>
<feature type="signal peptide" evidence="1">
    <location>
        <begin position="1"/>
        <end position="16"/>
    </location>
</feature>
<dbReference type="CDD" id="cd00037">
    <property type="entry name" value="CLECT"/>
    <property type="match status" value="1"/>
</dbReference>
<dbReference type="Proteomes" id="UP001177023">
    <property type="component" value="Unassembled WGS sequence"/>
</dbReference>
<dbReference type="SMART" id="SM00034">
    <property type="entry name" value="CLECT"/>
    <property type="match status" value="2"/>
</dbReference>
<gene>
    <name evidence="3" type="ORF">MSPICULIGERA_LOCUS20116</name>
</gene>
<dbReference type="AlphaFoldDB" id="A0AA36D6F8"/>